<name>A0A4Y6U7T0_9PROT</name>
<organism evidence="1 2">
    <name type="scientific">Formicincola oecophyllae</name>
    <dbReference type="NCBI Taxonomy" id="2558361"/>
    <lineage>
        <taxon>Bacteria</taxon>
        <taxon>Pseudomonadati</taxon>
        <taxon>Pseudomonadota</taxon>
        <taxon>Alphaproteobacteria</taxon>
        <taxon>Acetobacterales</taxon>
        <taxon>Acetobacteraceae</taxon>
        <taxon>Formicincola</taxon>
    </lineage>
</organism>
<sequence>MSEKVPNAFGCLLKAAGLSRETASIYLEVSPKTLAQWLWKGVKPPHGVLTELNQLIEKTQQQAELLAEMDTIPVSLTEEQAQQAGWPGLDTERHCLGMALAKRLQANKPLPTFVPAHHE</sequence>
<reference evidence="1 2" key="1">
    <citation type="submission" date="2019-03" db="EMBL/GenBank/DDBJ databases">
        <title>The complete genome sequence of Swingsia_sp. F3b2 LMG30590(T).</title>
        <authorList>
            <person name="Chua K.-O."/>
            <person name="Chan K.-G."/>
            <person name="See-Too W.-S."/>
        </authorList>
    </citation>
    <scope>NUCLEOTIDE SEQUENCE [LARGE SCALE GENOMIC DNA]</scope>
    <source>
        <strain evidence="1 2">F3b2</strain>
    </source>
</reference>
<protein>
    <submittedName>
        <fullName evidence="1">Uncharacterized protein</fullName>
    </submittedName>
</protein>
<keyword evidence="2" id="KW-1185">Reference proteome</keyword>
<evidence type="ECO:0000313" key="2">
    <source>
        <dbReference type="Proteomes" id="UP000318709"/>
    </source>
</evidence>
<proteinExistence type="predicted"/>
<dbReference type="EMBL" id="CP038231">
    <property type="protein sequence ID" value="QDH13392.1"/>
    <property type="molecule type" value="Genomic_DNA"/>
</dbReference>
<dbReference type="AlphaFoldDB" id="A0A4Y6U7T0"/>
<gene>
    <name evidence="1" type="ORF">E3E12_03315</name>
</gene>
<dbReference type="Proteomes" id="UP000318709">
    <property type="component" value="Chromosome"/>
</dbReference>
<dbReference type="RefSeq" id="WP_141443053.1">
    <property type="nucleotide sequence ID" value="NZ_CP038231.1"/>
</dbReference>
<dbReference type="OrthoDB" id="9806994at2"/>
<dbReference type="KEGG" id="swf:E3E12_03315"/>
<accession>A0A4Y6U7T0</accession>
<evidence type="ECO:0000313" key="1">
    <source>
        <dbReference type="EMBL" id="QDH13392.1"/>
    </source>
</evidence>